<dbReference type="AlphaFoldDB" id="A0A504Z0J9"/>
<feature type="region of interest" description="Disordered" evidence="12">
    <location>
        <begin position="1"/>
        <end position="25"/>
    </location>
</feature>
<keyword evidence="6 11" id="KW-0819">tRNA processing</keyword>
<dbReference type="InterPro" id="IPR056743">
    <property type="entry name" value="TRM5-TYW2-like_MTfase"/>
</dbReference>
<organism evidence="14 15">
    <name type="scientific">Fasciola gigantica</name>
    <name type="common">Giant liver fluke</name>
    <dbReference type="NCBI Taxonomy" id="46835"/>
    <lineage>
        <taxon>Eukaryota</taxon>
        <taxon>Metazoa</taxon>
        <taxon>Spiralia</taxon>
        <taxon>Lophotrochozoa</taxon>
        <taxon>Platyhelminthes</taxon>
        <taxon>Trematoda</taxon>
        <taxon>Digenea</taxon>
        <taxon>Plagiorchiida</taxon>
        <taxon>Echinostomata</taxon>
        <taxon>Echinostomatoidea</taxon>
        <taxon>Fasciolidae</taxon>
        <taxon>Fasciola</taxon>
    </lineage>
</organism>
<evidence type="ECO:0000256" key="1">
    <source>
        <dbReference type="ARBA" id="ARBA00009775"/>
    </source>
</evidence>
<feature type="binding site" evidence="11">
    <location>
        <begin position="353"/>
        <end position="354"/>
    </location>
    <ligand>
        <name>S-adenosyl-L-methionine</name>
        <dbReference type="ChEBI" id="CHEBI:59789"/>
    </ligand>
</feature>
<dbReference type="GO" id="GO:0005759">
    <property type="term" value="C:mitochondrial matrix"/>
    <property type="evidence" value="ECO:0007669"/>
    <property type="project" value="UniProtKB-SubCell"/>
</dbReference>
<evidence type="ECO:0000256" key="9">
    <source>
        <dbReference type="ARBA" id="ARBA00045951"/>
    </source>
</evidence>
<comment type="similarity">
    <text evidence="11">Belongs to the TRM5 / TYW2 family.</text>
</comment>
<dbReference type="GO" id="GO:0005634">
    <property type="term" value="C:nucleus"/>
    <property type="evidence" value="ECO:0007669"/>
    <property type="project" value="UniProtKB-SubCell"/>
</dbReference>
<evidence type="ECO:0000259" key="13">
    <source>
        <dbReference type="PROSITE" id="PS51684"/>
    </source>
</evidence>
<keyword evidence="4 11" id="KW-0808">Transferase</keyword>
<evidence type="ECO:0000256" key="10">
    <source>
        <dbReference type="ARBA" id="ARBA00047783"/>
    </source>
</evidence>
<keyword evidence="8 11" id="KW-0539">Nucleus</keyword>
<comment type="function">
    <text evidence="11">Specifically methylates the N1 position of guanosine-37 in various cytoplasmic and mitochondrial tRNAs. Methylation is not dependent on the nature of the nucleoside 5' of the target nucleoside. This is the first step in the biosynthesis of wybutosine (yW), a modified base adjacent to the anticodon of tRNAs and required for accurate decoding.</text>
</comment>
<dbReference type="PROSITE" id="PS51684">
    <property type="entry name" value="SAM_MT_TRM5_TYW2"/>
    <property type="match status" value="1"/>
</dbReference>
<dbReference type="Gene3D" id="3.40.50.150">
    <property type="entry name" value="Vaccinia Virus protein VP39"/>
    <property type="match status" value="1"/>
</dbReference>
<comment type="caution">
    <text evidence="14">The sequence shown here is derived from an EMBL/GenBank/DDBJ whole genome shotgun (WGS) entry which is preliminary data.</text>
</comment>
<dbReference type="STRING" id="46835.A0A504Z0J9"/>
<evidence type="ECO:0000313" key="14">
    <source>
        <dbReference type="EMBL" id="TPP67682.1"/>
    </source>
</evidence>
<comment type="subcellular location">
    <subcellularLocation>
        <location evidence="11">Mitochondrion matrix</location>
    </subcellularLocation>
    <subcellularLocation>
        <location evidence="11">Nucleus</location>
    </subcellularLocation>
    <subcellularLocation>
        <location evidence="11">Cytoplasm</location>
    </subcellularLocation>
    <text evidence="11">Predominantly in the mitochondria and in the nucleus.</text>
</comment>
<evidence type="ECO:0000256" key="7">
    <source>
        <dbReference type="ARBA" id="ARBA00023128"/>
    </source>
</evidence>
<dbReference type="FunFam" id="3.30.300.110:FF:000001">
    <property type="entry name" value="tRNA (guanine(37)-N1)-methyltransferase"/>
    <property type="match status" value="1"/>
</dbReference>
<keyword evidence="15" id="KW-1185">Reference proteome</keyword>
<keyword evidence="3 11" id="KW-0489">Methyltransferase</keyword>
<dbReference type="GO" id="GO:0002939">
    <property type="term" value="P:tRNA N1-guanine methylation"/>
    <property type="evidence" value="ECO:0007669"/>
    <property type="project" value="TreeGrafter"/>
</dbReference>
<dbReference type="InterPro" id="IPR025792">
    <property type="entry name" value="tRNA_Gua_MeTrfase_euk"/>
</dbReference>
<dbReference type="Gene3D" id="3.30.300.110">
    <property type="entry name" value="Met-10+ protein-like domains"/>
    <property type="match status" value="1"/>
</dbReference>
<evidence type="ECO:0000256" key="8">
    <source>
        <dbReference type="ARBA" id="ARBA00023242"/>
    </source>
</evidence>
<dbReference type="InterPro" id="IPR030382">
    <property type="entry name" value="MeTrfase_TRM5/TYW2"/>
</dbReference>
<dbReference type="GO" id="GO:0070901">
    <property type="term" value="P:mitochondrial tRNA methylation"/>
    <property type="evidence" value="ECO:0007669"/>
    <property type="project" value="UniProtKB-ARBA"/>
</dbReference>
<evidence type="ECO:0000256" key="6">
    <source>
        <dbReference type="ARBA" id="ARBA00022694"/>
    </source>
</evidence>
<evidence type="ECO:0000313" key="15">
    <source>
        <dbReference type="Proteomes" id="UP000316759"/>
    </source>
</evidence>
<comment type="subunit">
    <text evidence="11">Monomer.</text>
</comment>
<dbReference type="Pfam" id="PF02475">
    <property type="entry name" value="TRM5-TYW2_MTfase"/>
    <property type="match status" value="1"/>
</dbReference>
<name>A0A504Z0J9_FASGI</name>
<feature type="binding site" evidence="11">
    <location>
        <begin position="385"/>
        <end position="386"/>
    </location>
    <ligand>
        <name>S-adenosyl-L-methionine</name>
        <dbReference type="ChEBI" id="CHEBI:59789"/>
    </ligand>
</feature>
<dbReference type="PANTHER" id="PTHR23245:SF36">
    <property type="entry name" value="TRNA (GUANINE(37)-N1)-METHYLTRANSFERASE"/>
    <property type="match status" value="1"/>
</dbReference>
<feature type="binding site" evidence="11">
    <location>
        <position position="297"/>
    </location>
    <ligand>
        <name>S-adenosyl-L-methionine</name>
        <dbReference type="ChEBI" id="CHEBI:59789"/>
    </ligand>
</feature>
<dbReference type="CDD" id="cd02440">
    <property type="entry name" value="AdoMet_MTases"/>
    <property type="match status" value="1"/>
</dbReference>
<dbReference type="GO" id="GO:0052906">
    <property type="term" value="F:tRNA (guanine(37)-N1)-methyltransferase activity"/>
    <property type="evidence" value="ECO:0007669"/>
    <property type="project" value="UniProtKB-UniRule"/>
</dbReference>
<dbReference type="EMBL" id="SUNJ01000407">
    <property type="protein sequence ID" value="TPP67682.1"/>
    <property type="molecule type" value="Genomic_DNA"/>
</dbReference>
<comment type="catalytic activity">
    <reaction evidence="10 11">
        <text>guanosine(37) in tRNA + S-adenosyl-L-methionine = N(1)-methylguanosine(37) in tRNA + S-adenosyl-L-homocysteine + H(+)</text>
        <dbReference type="Rhea" id="RHEA:36899"/>
        <dbReference type="Rhea" id="RHEA-COMP:10145"/>
        <dbReference type="Rhea" id="RHEA-COMP:10147"/>
        <dbReference type="ChEBI" id="CHEBI:15378"/>
        <dbReference type="ChEBI" id="CHEBI:57856"/>
        <dbReference type="ChEBI" id="CHEBI:59789"/>
        <dbReference type="ChEBI" id="CHEBI:73542"/>
        <dbReference type="ChEBI" id="CHEBI:74269"/>
        <dbReference type="EC" id="2.1.1.228"/>
    </reaction>
</comment>
<proteinExistence type="inferred from homology"/>
<dbReference type="InterPro" id="IPR029063">
    <property type="entry name" value="SAM-dependent_MTases_sf"/>
</dbReference>
<dbReference type="Proteomes" id="UP000316759">
    <property type="component" value="Unassembled WGS sequence"/>
</dbReference>
<evidence type="ECO:0000256" key="2">
    <source>
        <dbReference type="ARBA" id="ARBA00022490"/>
    </source>
</evidence>
<gene>
    <name evidence="14" type="ORF">FGIG_09895</name>
</gene>
<dbReference type="SUPFAM" id="SSF53335">
    <property type="entry name" value="S-adenosyl-L-methionine-dependent methyltransferases"/>
    <property type="match status" value="1"/>
</dbReference>
<dbReference type="PANTHER" id="PTHR23245">
    <property type="entry name" value="TRNA METHYLTRANSFERASE"/>
    <property type="match status" value="1"/>
</dbReference>
<feature type="binding site" evidence="11">
    <location>
        <position position="424"/>
    </location>
    <ligand>
        <name>S-adenosyl-L-methionine</name>
        <dbReference type="ChEBI" id="CHEBI:59789"/>
    </ligand>
</feature>
<comment type="similarity">
    <text evidence="1">Belongs to the class I-like SAM-binding methyltransferase superfamily. TRM5/TYW2 family.</text>
</comment>
<comment type="function">
    <text evidence="9">Involved in mitochondrial tRNA methylation. Specifically methylates the N1 position of guanosine-37 in various tRNAs. Methylation is not dependent on the nature of the nucleoside 5' of the target nucleoside. This is the first step in the biosynthesis of wybutosine (yW), a modified base adjacent to the anticodon of tRNAs and required for accurate decoding.</text>
</comment>
<feature type="domain" description="SAM-dependent methyltransferase TRM5/TYW2-type" evidence="13">
    <location>
        <begin position="208"/>
        <end position="555"/>
    </location>
</feature>
<dbReference type="InterPro" id="IPR056744">
    <property type="entry name" value="TRM5/TYW2-like_N"/>
</dbReference>
<accession>A0A504Z0J9</accession>
<dbReference type="OrthoDB" id="408788at2759"/>
<evidence type="ECO:0000256" key="5">
    <source>
        <dbReference type="ARBA" id="ARBA00022691"/>
    </source>
</evidence>
<protein>
    <recommendedName>
        <fullName evidence="11">tRNA (guanine(37)-N1)-methyltransferase</fullName>
        <ecNumber evidence="11">2.1.1.228</ecNumber>
    </recommendedName>
    <alternativeName>
        <fullName evidence="11">M1G-methyltransferase</fullName>
    </alternativeName>
    <alternativeName>
        <fullName evidence="11">tRNA [GM37] methyltransferase</fullName>
    </alternativeName>
    <alternativeName>
        <fullName evidence="11">tRNA methyltransferase 5 homolog</fullName>
    </alternativeName>
</protein>
<keyword evidence="5 11" id="KW-0949">S-adenosyl-L-methionine</keyword>
<sequence>MVEDHLGACQADSESQSKNSGGLPPIDKSFSLDRDRFKRIVPMLAVGLLCNAQTKQTCAKLHPYFPSYVRIPKMTYTFHDTEQKMRKLMLIEHGKAEKGSAVLLQELQSLDVDVRMSPCILLPDTNDEMPPDERESSIANTSVIDGGAAADATNTVTTSKDPPILTVDRLKDVRSPGLLLLQLTYDNFNLEQILKALLPDRVAPVSGFTIMGHVAHFNLKPDALPYRHVIGQVVMDKVANIRTVIHKAANIASDFRTFEMDLMAGEPEYITSVCENQLVYHLDVSKVYWNSRLSTEHTRVVDDLDHFHSLDLKSVNPEVACPPGRVVVYDVFAGVGPFAIPAARRGCRVFANDLNPSSYEWLLKNVQENRSSKRRLDNITCYNLDGREFIRKVVLPHYWSSVEHVSSNNLSDGPSTLRYVVIMNLPALAPDFLDAFLHPQSADELLTPNSSILDSSESSVDGNSERGDSMSGKRAHSATLPLDFYCYCFVRRKTESEETVKQRIAVALGCAGQPEALFNRIVGSSEPAVHSWSFRFVRNVAPFKDMFCAQFQLTLSRPETVLEHKLSVEGSHHLGQKRPKLED</sequence>
<dbReference type="Pfam" id="PF25133">
    <property type="entry name" value="TYW2_N_2"/>
    <property type="match status" value="1"/>
</dbReference>
<feature type="region of interest" description="Disordered" evidence="12">
    <location>
        <begin position="448"/>
        <end position="474"/>
    </location>
</feature>
<reference evidence="14 15" key="1">
    <citation type="submission" date="2019-04" db="EMBL/GenBank/DDBJ databases">
        <title>Annotation for the trematode Fasciola gigantica.</title>
        <authorList>
            <person name="Choi Y.-J."/>
        </authorList>
    </citation>
    <scope>NUCLEOTIDE SEQUENCE [LARGE SCALE GENOMIC DNA]</scope>
    <source>
        <strain evidence="14">Uganda_cow_1</strain>
    </source>
</reference>
<evidence type="ECO:0000256" key="4">
    <source>
        <dbReference type="ARBA" id="ARBA00022679"/>
    </source>
</evidence>
<dbReference type="HAMAP" id="MF_03152">
    <property type="entry name" value="TRM5"/>
    <property type="match status" value="1"/>
</dbReference>
<keyword evidence="7 11" id="KW-0496">Mitochondrion</keyword>
<evidence type="ECO:0000256" key="11">
    <source>
        <dbReference type="HAMAP-Rule" id="MF_03152"/>
    </source>
</evidence>
<evidence type="ECO:0000256" key="3">
    <source>
        <dbReference type="ARBA" id="ARBA00022603"/>
    </source>
</evidence>
<evidence type="ECO:0000256" key="12">
    <source>
        <dbReference type="SAM" id="MobiDB-lite"/>
    </source>
</evidence>
<dbReference type="EC" id="2.1.1.228" evidence="11"/>
<keyword evidence="2 11" id="KW-0963">Cytoplasm</keyword>
<feature type="compositionally biased region" description="Low complexity" evidence="12">
    <location>
        <begin position="450"/>
        <end position="459"/>
    </location>
</feature>